<keyword evidence="1" id="KW-1133">Transmembrane helix</keyword>
<keyword evidence="1" id="KW-0472">Membrane</keyword>
<dbReference type="PANTHER" id="PTHR32196:SF72">
    <property type="entry name" value="RIBOSE IMPORT PERMEASE PROTEIN RBSC"/>
    <property type="match status" value="1"/>
</dbReference>
<keyword evidence="3" id="KW-1185">Reference proteome</keyword>
<comment type="caution">
    <text evidence="2">The sequence shown here is derived from an EMBL/GenBank/DDBJ whole genome shotgun (WGS) entry which is preliminary data.</text>
</comment>
<dbReference type="PANTHER" id="PTHR32196">
    <property type="entry name" value="ABC TRANSPORTER PERMEASE PROTEIN YPHD-RELATED-RELATED"/>
    <property type="match status" value="1"/>
</dbReference>
<evidence type="ECO:0000313" key="3">
    <source>
        <dbReference type="Proteomes" id="UP000319792"/>
    </source>
</evidence>
<name>A0A5C5RAD7_9ACTN</name>
<feature type="non-terminal residue" evidence="2">
    <location>
        <position position="91"/>
    </location>
</feature>
<accession>A0A5C5RAD7</accession>
<gene>
    <name evidence="2" type="ORF">FK268_23615</name>
</gene>
<dbReference type="GO" id="GO:0005886">
    <property type="term" value="C:plasma membrane"/>
    <property type="evidence" value="ECO:0007669"/>
    <property type="project" value="TreeGrafter"/>
</dbReference>
<sequence length="91" mass="9410">MTATFAPPTPDRDSSGGFALTSWIRGQMQQFLAFVSLIVIVVFFSFASPNFLTAGNLTGILVASVTIGLLALGTTIVIITGGIDLSIGTAM</sequence>
<organism evidence="2 3">
    <name type="scientific">Tsukamurella sputi</name>
    <dbReference type="NCBI Taxonomy" id="2591848"/>
    <lineage>
        <taxon>Bacteria</taxon>
        <taxon>Bacillati</taxon>
        <taxon>Actinomycetota</taxon>
        <taxon>Actinomycetes</taxon>
        <taxon>Mycobacteriales</taxon>
        <taxon>Tsukamurellaceae</taxon>
        <taxon>Tsukamurella</taxon>
    </lineage>
</organism>
<proteinExistence type="predicted"/>
<feature type="transmembrane region" description="Helical" evidence="1">
    <location>
        <begin position="31"/>
        <end position="48"/>
    </location>
</feature>
<keyword evidence="1" id="KW-0812">Transmembrane</keyword>
<feature type="transmembrane region" description="Helical" evidence="1">
    <location>
        <begin position="60"/>
        <end position="83"/>
    </location>
</feature>
<evidence type="ECO:0000256" key="1">
    <source>
        <dbReference type="SAM" id="Phobius"/>
    </source>
</evidence>
<dbReference type="EMBL" id="VIGV01000162">
    <property type="protein sequence ID" value="TWS19778.1"/>
    <property type="molecule type" value="Genomic_DNA"/>
</dbReference>
<dbReference type="AlphaFoldDB" id="A0A5C5RAD7"/>
<protein>
    <submittedName>
        <fullName evidence="2">ABC transporter permease</fullName>
    </submittedName>
</protein>
<evidence type="ECO:0000313" key="2">
    <source>
        <dbReference type="EMBL" id="TWS19778.1"/>
    </source>
</evidence>
<dbReference type="Proteomes" id="UP000319792">
    <property type="component" value="Unassembled WGS sequence"/>
</dbReference>
<reference evidence="2 3" key="1">
    <citation type="submission" date="2019-08" db="EMBL/GenBank/DDBJ databases">
        <title>Tsukamurella conjunctivitidis sp. nov., Tsukamurella assacharolytica sp. nov. and Tsukamurella sputae sp. nov. isolated from patients with conjunctivitis, bacteraemia (lymphoma) and respiratory infection (sputum) in Hong Kong.</title>
        <authorList>
            <person name="Fok K.M.N."/>
            <person name="Fong J.Y.H."/>
        </authorList>
    </citation>
    <scope>NUCLEOTIDE SEQUENCE [LARGE SCALE GENOMIC DNA]</scope>
    <source>
        <strain evidence="2 3">HKU70</strain>
    </source>
</reference>